<evidence type="ECO:0008006" key="5">
    <source>
        <dbReference type="Google" id="ProtNLM"/>
    </source>
</evidence>
<evidence type="ECO:0000256" key="2">
    <source>
        <dbReference type="SAM" id="MobiDB-lite"/>
    </source>
</evidence>
<gene>
    <name evidence="3" type="ORF">MNOR_LOCUS12247</name>
</gene>
<name>A0AAV2QG80_MEGNR</name>
<dbReference type="AlphaFoldDB" id="A0AAV2QG80"/>
<reference evidence="3 4" key="1">
    <citation type="submission" date="2024-05" db="EMBL/GenBank/DDBJ databases">
        <authorList>
            <person name="Wallberg A."/>
        </authorList>
    </citation>
    <scope>NUCLEOTIDE SEQUENCE [LARGE SCALE GENOMIC DNA]</scope>
</reference>
<evidence type="ECO:0000313" key="4">
    <source>
        <dbReference type="Proteomes" id="UP001497623"/>
    </source>
</evidence>
<sequence>MKTILESTLMSEEDLMSMQAVLNDPSADIESFRQYVNTSDDWEDSITTSQQSQDMEELLNSTIETDQTPPRFVEVDDSTVGTQFQLAVQEAVAQDYIQEQNVYVPTMIMNAQELNTDISTLILNTENQLGAEQVGVETLSPPSPYMIQDFSTINFENFVEDKFQIPQYIDLKPATSPSVMINESKPFENTDVLQPTEITNQIPAVHPVCIQVTGQNAMEINTPTAGPSRPRVGRTPRDETPLYNQPEPVCPVERRKWRRAKTAYEHRTSKKTTLIDNAKMIENLTKEMNQLKSQLQIVTAERDTYKLTLNNFMNRTSGNGATPKLPMNIV</sequence>
<keyword evidence="4" id="KW-1185">Reference proteome</keyword>
<dbReference type="EMBL" id="CAXKWB010006671">
    <property type="protein sequence ID" value="CAL4083855.1"/>
    <property type="molecule type" value="Genomic_DNA"/>
</dbReference>
<evidence type="ECO:0000256" key="1">
    <source>
        <dbReference type="SAM" id="Coils"/>
    </source>
</evidence>
<organism evidence="3 4">
    <name type="scientific">Meganyctiphanes norvegica</name>
    <name type="common">Northern krill</name>
    <name type="synonym">Thysanopoda norvegica</name>
    <dbReference type="NCBI Taxonomy" id="48144"/>
    <lineage>
        <taxon>Eukaryota</taxon>
        <taxon>Metazoa</taxon>
        <taxon>Ecdysozoa</taxon>
        <taxon>Arthropoda</taxon>
        <taxon>Crustacea</taxon>
        <taxon>Multicrustacea</taxon>
        <taxon>Malacostraca</taxon>
        <taxon>Eumalacostraca</taxon>
        <taxon>Eucarida</taxon>
        <taxon>Euphausiacea</taxon>
        <taxon>Euphausiidae</taxon>
        <taxon>Meganyctiphanes</taxon>
    </lineage>
</organism>
<proteinExistence type="predicted"/>
<evidence type="ECO:0000313" key="3">
    <source>
        <dbReference type="EMBL" id="CAL4083855.1"/>
    </source>
</evidence>
<comment type="caution">
    <text evidence="3">The sequence shown here is derived from an EMBL/GenBank/DDBJ whole genome shotgun (WGS) entry which is preliminary data.</text>
</comment>
<keyword evidence="1" id="KW-0175">Coiled coil</keyword>
<dbReference type="Proteomes" id="UP001497623">
    <property type="component" value="Unassembled WGS sequence"/>
</dbReference>
<feature type="region of interest" description="Disordered" evidence="2">
    <location>
        <begin position="220"/>
        <end position="247"/>
    </location>
</feature>
<accession>A0AAV2QG80</accession>
<feature type="coiled-coil region" evidence="1">
    <location>
        <begin position="274"/>
        <end position="301"/>
    </location>
</feature>
<protein>
    <recommendedName>
        <fullName evidence="5">BZIP domain-containing protein</fullName>
    </recommendedName>
</protein>